<keyword evidence="6" id="KW-0547">Nucleotide-binding</keyword>
<keyword evidence="2 6" id="KW-0418">Kinase</keyword>
<evidence type="ECO:0000256" key="2">
    <source>
        <dbReference type="ARBA" id="ARBA00022777"/>
    </source>
</evidence>
<dbReference type="RefSeq" id="WP_303764507.1">
    <property type="nucleotide sequence ID" value="NZ_JABZGR010000026.1"/>
</dbReference>
<name>A0A929S055_9BACT</name>
<feature type="active site" description="Proton acceptor" evidence="6">
    <location>
        <position position="81"/>
    </location>
</feature>
<dbReference type="GO" id="GO:0006741">
    <property type="term" value="P:NADP+ biosynthetic process"/>
    <property type="evidence" value="ECO:0007669"/>
    <property type="project" value="UniProtKB-UniRule"/>
</dbReference>
<keyword evidence="3 6" id="KW-0521">NADP</keyword>
<dbReference type="GO" id="GO:0019674">
    <property type="term" value="P:NAD+ metabolic process"/>
    <property type="evidence" value="ECO:0007669"/>
    <property type="project" value="InterPro"/>
</dbReference>
<dbReference type="Gene3D" id="3.40.50.10330">
    <property type="entry name" value="Probable inorganic polyphosphate/atp-NAD kinase, domain 1"/>
    <property type="match status" value="1"/>
</dbReference>
<feature type="binding site" evidence="6">
    <location>
        <begin position="197"/>
        <end position="202"/>
    </location>
    <ligand>
        <name>NAD(+)</name>
        <dbReference type="ChEBI" id="CHEBI:57540"/>
    </ligand>
</feature>
<dbReference type="Pfam" id="PF01513">
    <property type="entry name" value="NAD_kinase"/>
    <property type="match status" value="1"/>
</dbReference>
<dbReference type="SUPFAM" id="SSF111331">
    <property type="entry name" value="NAD kinase/diacylglycerol kinase-like"/>
    <property type="match status" value="1"/>
</dbReference>
<dbReference type="InterPro" id="IPR002504">
    <property type="entry name" value="NADK"/>
</dbReference>
<accession>A0A929S055</accession>
<feature type="binding site" evidence="6">
    <location>
        <position position="86"/>
    </location>
    <ligand>
        <name>NAD(+)</name>
        <dbReference type="ChEBI" id="CHEBI:57540"/>
    </ligand>
</feature>
<protein>
    <recommendedName>
        <fullName evidence="6">NAD kinase</fullName>
        <ecNumber evidence="6">2.7.1.23</ecNumber>
    </recommendedName>
    <alternativeName>
        <fullName evidence="6">ATP-dependent NAD kinase</fullName>
    </alternativeName>
</protein>
<feature type="binding site" evidence="6">
    <location>
        <position position="221"/>
    </location>
    <ligand>
        <name>NAD(+)</name>
        <dbReference type="ChEBI" id="CHEBI:57540"/>
    </ligand>
</feature>
<dbReference type="HAMAP" id="MF_00361">
    <property type="entry name" value="NAD_kinase"/>
    <property type="match status" value="1"/>
</dbReference>
<dbReference type="InterPro" id="IPR017437">
    <property type="entry name" value="ATP-NAD_kinase_PpnK-typ_C"/>
</dbReference>
<evidence type="ECO:0000256" key="6">
    <source>
        <dbReference type="HAMAP-Rule" id="MF_00361"/>
    </source>
</evidence>
<sequence length="301" mass="33096">MNFTTEKTLRIALFGNKHQDEKSSCIATLFAGLKARGAQVMIEENFAGFLRRRGLSDLCPYELLHRNDPFTADLAISLGGDGTFLRTAAFIGNRGIPILGINTGHLGFLADVSPERIPEALEAIYNNGQNVVESHSVIAVSCNSDHSLRTFPYALNEVALLKHDNSSLINIRTEINGDLLDDYIADGLIVSTPTGSTAYALSVGGPIIAPNSDAFCIAPVAPHSLNVRPFVVKDDVDIRLTVKSRSHRYLLSIDGRSESLSETIEIHLRRARHTVGVVKVEHLKFFDTLRDKMLWGADHRH</sequence>
<dbReference type="Proteomes" id="UP000704068">
    <property type="component" value="Unassembled WGS sequence"/>
</dbReference>
<dbReference type="GO" id="GO:0005524">
    <property type="term" value="F:ATP binding"/>
    <property type="evidence" value="ECO:0007669"/>
    <property type="project" value="UniProtKB-KW"/>
</dbReference>
<gene>
    <name evidence="6" type="primary">nadK</name>
    <name evidence="7" type="ORF">HXK21_07480</name>
</gene>
<dbReference type="GO" id="GO:0051287">
    <property type="term" value="F:NAD binding"/>
    <property type="evidence" value="ECO:0007669"/>
    <property type="project" value="UniProtKB-ARBA"/>
</dbReference>
<organism evidence="7 8">
    <name type="scientific">Alloprevotella tannerae</name>
    <dbReference type="NCBI Taxonomy" id="76122"/>
    <lineage>
        <taxon>Bacteria</taxon>
        <taxon>Pseudomonadati</taxon>
        <taxon>Bacteroidota</taxon>
        <taxon>Bacteroidia</taxon>
        <taxon>Bacteroidales</taxon>
        <taxon>Prevotellaceae</taxon>
        <taxon>Alloprevotella</taxon>
    </lineage>
</organism>
<dbReference type="GO" id="GO:0003951">
    <property type="term" value="F:NAD+ kinase activity"/>
    <property type="evidence" value="ECO:0007669"/>
    <property type="project" value="UniProtKB-UniRule"/>
</dbReference>
<keyword evidence="4 6" id="KW-0520">NAD</keyword>
<feature type="binding site" evidence="6">
    <location>
        <begin position="81"/>
        <end position="82"/>
    </location>
    <ligand>
        <name>NAD(+)</name>
        <dbReference type="ChEBI" id="CHEBI:57540"/>
    </ligand>
</feature>
<keyword evidence="1 6" id="KW-0808">Transferase</keyword>
<dbReference type="AlphaFoldDB" id="A0A929S055"/>
<evidence type="ECO:0000313" key="7">
    <source>
        <dbReference type="EMBL" id="MBF0970864.1"/>
    </source>
</evidence>
<dbReference type="InterPro" id="IPR016064">
    <property type="entry name" value="NAD/diacylglycerol_kinase_sf"/>
</dbReference>
<comment type="function">
    <text evidence="6">Involved in the regulation of the intracellular balance of NAD and NADP, and is a key enzyme in the biosynthesis of NADP. Catalyzes specifically the phosphorylation on 2'-hydroxyl of the adenosine moiety of NAD to yield NADP.</text>
</comment>
<feature type="binding site" evidence="6">
    <location>
        <begin position="156"/>
        <end position="157"/>
    </location>
    <ligand>
        <name>NAD(+)</name>
        <dbReference type="ChEBI" id="CHEBI:57540"/>
    </ligand>
</feature>
<evidence type="ECO:0000256" key="4">
    <source>
        <dbReference type="ARBA" id="ARBA00023027"/>
    </source>
</evidence>
<evidence type="ECO:0000256" key="3">
    <source>
        <dbReference type="ARBA" id="ARBA00022857"/>
    </source>
</evidence>
<keyword evidence="6" id="KW-0963">Cytoplasm</keyword>
<proteinExistence type="inferred from homology"/>
<keyword evidence="6" id="KW-0067">ATP-binding</keyword>
<dbReference type="GO" id="GO:0046872">
    <property type="term" value="F:metal ion binding"/>
    <property type="evidence" value="ECO:0007669"/>
    <property type="project" value="UniProtKB-UniRule"/>
</dbReference>
<dbReference type="PANTHER" id="PTHR20275">
    <property type="entry name" value="NAD KINASE"/>
    <property type="match status" value="1"/>
</dbReference>
<dbReference type="InterPro" id="IPR017438">
    <property type="entry name" value="ATP-NAD_kinase_N"/>
</dbReference>
<comment type="caution">
    <text evidence="6">Lacks conserved residue(s) required for the propagation of feature annotation.</text>
</comment>
<evidence type="ECO:0000256" key="1">
    <source>
        <dbReference type="ARBA" id="ARBA00022679"/>
    </source>
</evidence>
<dbReference type="PANTHER" id="PTHR20275:SF0">
    <property type="entry name" value="NAD KINASE"/>
    <property type="match status" value="1"/>
</dbReference>
<reference evidence="7" key="1">
    <citation type="submission" date="2020-04" db="EMBL/GenBank/DDBJ databases">
        <title>Deep metagenomics examines the oral microbiome during advanced dental caries in children, revealing novel taxa and co-occurrences with host molecules.</title>
        <authorList>
            <person name="Baker J.L."/>
            <person name="Morton J.T."/>
            <person name="Dinis M."/>
            <person name="Alvarez R."/>
            <person name="Tran N.C."/>
            <person name="Knight R."/>
            <person name="Edlund A."/>
        </authorList>
    </citation>
    <scope>NUCLEOTIDE SEQUENCE</scope>
    <source>
        <strain evidence="7">JCVI_34_bin.1</strain>
    </source>
</reference>
<evidence type="ECO:0000313" key="8">
    <source>
        <dbReference type="Proteomes" id="UP000704068"/>
    </source>
</evidence>
<comment type="caution">
    <text evidence="7">The sequence shown here is derived from an EMBL/GenBank/DDBJ whole genome shotgun (WGS) entry which is preliminary data.</text>
</comment>
<dbReference type="EMBL" id="JABZGR010000026">
    <property type="protein sequence ID" value="MBF0970864.1"/>
    <property type="molecule type" value="Genomic_DNA"/>
</dbReference>
<comment type="cofactor">
    <cofactor evidence="6">
        <name>a divalent metal cation</name>
        <dbReference type="ChEBI" id="CHEBI:60240"/>
    </cofactor>
</comment>
<comment type="subcellular location">
    <subcellularLocation>
        <location evidence="6">Cytoplasm</location>
    </subcellularLocation>
</comment>
<evidence type="ECO:0000256" key="5">
    <source>
        <dbReference type="ARBA" id="ARBA00047925"/>
    </source>
</evidence>
<comment type="similarity">
    <text evidence="6">Belongs to the NAD kinase family.</text>
</comment>
<dbReference type="Pfam" id="PF20143">
    <property type="entry name" value="NAD_kinase_C"/>
    <property type="match status" value="1"/>
</dbReference>
<dbReference type="NCBIfam" id="NF002521">
    <property type="entry name" value="PRK01911.1"/>
    <property type="match status" value="1"/>
</dbReference>
<feature type="binding site" evidence="6">
    <location>
        <position position="186"/>
    </location>
    <ligand>
        <name>NAD(+)</name>
        <dbReference type="ChEBI" id="CHEBI:57540"/>
    </ligand>
</feature>
<dbReference type="Gene3D" id="2.60.200.30">
    <property type="entry name" value="Probable inorganic polyphosphate/atp-NAD kinase, domain 2"/>
    <property type="match status" value="1"/>
</dbReference>
<dbReference type="EC" id="2.7.1.23" evidence="6"/>
<dbReference type="GO" id="GO:0005737">
    <property type="term" value="C:cytoplasm"/>
    <property type="evidence" value="ECO:0007669"/>
    <property type="project" value="UniProtKB-SubCell"/>
</dbReference>
<comment type="catalytic activity">
    <reaction evidence="5 6">
        <text>NAD(+) + ATP = ADP + NADP(+) + H(+)</text>
        <dbReference type="Rhea" id="RHEA:18629"/>
        <dbReference type="ChEBI" id="CHEBI:15378"/>
        <dbReference type="ChEBI" id="CHEBI:30616"/>
        <dbReference type="ChEBI" id="CHEBI:57540"/>
        <dbReference type="ChEBI" id="CHEBI:58349"/>
        <dbReference type="ChEBI" id="CHEBI:456216"/>
        <dbReference type="EC" id="2.7.1.23"/>
    </reaction>
</comment>